<evidence type="ECO:0000256" key="2">
    <source>
        <dbReference type="SAM" id="MobiDB-lite"/>
    </source>
</evidence>
<organism evidence="5 6">
    <name type="scientific">Phytophthora aleatoria</name>
    <dbReference type="NCBI Taxonomy" id="2496075"/>
    <lineage>
        <taxon>Eukaryota</taxon>
        <taxon>Sar</taxon>
        <taxon>Stramenopiles</taxon>
        <taxon>Oomycota</taxon>
        <taxon>Peronosporomycetes</taxon>
        <taxon>Peronosporales</taxon>
        <taxon>Peronosporaceae</taxon>
        <taxon>Phytophthora</taxon>
    </lineage>
</organism>
<feature type="compositionally biased region" description="Low complexity" evidence="2">
    <location>
        <begin position="453"/>
        <end position="598"/>
    </location>
</feature>
<feature type="chain" id="PRO_5035243849" description="Expansin-like EG45 domain-containing protein" evidence="3">
    <location>
        <begin position="21"/>
        <end position="613"/>
    </location>
</feature>
<dbReference type="AlphaFoldDB" id="A0A8J5IN01"/>
<dbReference type="Proteomes" id="UP000709295">
    <property type="component" value="Unassembled WGS sequence"/>
</dbReference>
<keyword evidence="6" id="KW-1185">Reference proteome</keyword>
<keyword evidence="1 3" id="KW-0732">Signal</keyword>
<protein>
    <recommendedName>
        <fullName evidence="4">Expansin-like EG45 domain-containing protein</fullName>
    </recommendedName>
</protein>
<evidence type="ECO:0000259" key="4">
    <source>
        <dbReference type="PROSITE" id="PS50842"/>
    </source>
</evidence>
<evidence type="ECO:0000313" key="5">
    <source>
        <dbReference type="EMBL" id="KAG6966792.1"/>
    </source>
</evidence>
<dbReference type="NCBIfam" id="NF041144">
    <property type="entry name" value="expansin_EXLX1"/>
    <property type="match status" value="2"/>
</dbReference>
<feature type="domain" description="Expansin-like EG45" evidence="4">
    <location>
        <begin position="34"/>
        <end position="136"/>
    </location>
</feature>
<dbReference type="InterPro" id="IPR009009">
    <property type="entry name" value="RlpA-like_DPBB"/>
</dbReference>
<dbReference type="PANTHER" id="PTHR31836">
    <property type="match status" value="1"/>
</dbReference>
<dbReference type="InterPro" id="IPR007112">
    <property type="entry name" value="Expansin/allergen_DPBB_dom"/>
</dbReference>
<comment type="caution">
    <text evidence="5">The sequence shown here is derived from an EMBL/GenBank/DDBJ whole genome shotgun (WGS) entry which is preliminary data.</text>
</comment>
<feature type="region of interest" description="Disordered" evidence="2">
    <location>
        <begin position="447"/>
        <end position="613"/>
    </location>
</feature>
<proteinExistence type="predicted"/>
<dbReference type="PROSITE" id="PS50842">
    <property type="entry name" value="EXPANSIN_EG45"/>
    <property type="match status" value="2"/>
</dbReference>
<dbReference type="PANTHER" id="PTHR31836:SF21">
    <property type="entry name" value="EXPANSIN-LIKE PROTEIN 7"/>
    <property type="match status" value="1"/>
</dbReference>
<dbReference type="EMBL" id="JAENGY010000291">
    <property type="protein sequence ID" value="KAG6966792.1"/>
    <property type="molecule type" value="Genomic_DNA"/>
</dbReference>
<feature type="compositionally biased region" description="Basic residues" evidence="2">
    <location>
        <begin position="604"/>
        <end position="613"/>
    </location>
</feature>
<name>A0A8J5IN01_9STRA</name>
<feature type="signal peptide" evidence="3">
    <location>
        <begin position="1"/>
        <end position="20"/>
    </location>
</feature>
<accession>A0A8J5IN01</accession>
<evidence type="ECO:0000256" key="3">
    <source>
        <dbReference type="SAM" id="SignalP"/>
    </source>
</evidence>
<evidence type="ECO:0000256" key="1">
    <source>
        <dbReference type="ARBA" id="ARBA00022729"/>
    </source>
</evidence>
<dbReference type="InterPro" id="IPR049818">
    <property type="entry name" value="Expansin_EXLX1-like"/>
</dbReference>
<sequence>MVGILHYSALLALGVTAASAGQTYFQGDGTPYDLSAVGMGNCAFMSSWSQASTNYVAVNQAQWDGLKHCGQCIEATCIDPKCKKNTAVILQVVDRCPKCKYGDLDMSPSALTKIVGYNPGRIKIGWKYVDCPNPGTIKVCLKKGSNPWWVAIQPANTRIAVKGLSINGKAGKLLDGAYFYQIDSADEVPFNKLKVDVTSVNGDVVSGTYSMKADIPTRGYSPSTMVATLRFAAALLGFTAAFVSAADEYFEGDGTSYTLGQVSSGNCNFMSAIPSASTNYVALNQAQWDNLGGCGRCIEVSCIDEQCTAKNKTAVVQVLDRCPECAHGALDLSPTVYKEITGLDPNRLTVRWRFVDCPDPGTVQVCLKEGSNANWIAVQPTNGLVGVESVTVNGASTTMLDGAYYYVATTSGADLSAVKVAITSVNGDEISGSYSLTAGKCTDTKKQFGGGSSSQSQSYPTTSAPTPTTAAPTATTATPTATTTTPSATSPTQTYSSGASEESSQTGQSSSEQDSQTDQSLQTGSTAQYEQSSQSDATQASSSATTTPEATPATPEATPSAPEATTATPEATPTTAAPEVTTATPEASTAPTEAPTQSGDTSKCRVRGRRHRN</sequence>
<feature type="domain" description="Expansin-like EG45" evidence="4">
    <location>
        <begin position="264"/>
        <end position="362"/>
    </location>
</feature>
<reference evidence="5" key="1">
    <citation type="submission" date="2021-01" db="EMBL/GenBank/DDBJ databases">
        <title>Phytophthora aleatoria, a newly-described species from Pinus radiata is distinct from Phytophthora cactorum isolates based on comparative genomics.</title>
        <authorList>
            <person name="Mcdougal R."/>
            <person name="Panda P."/>
            <person name="Williams N."/>
            <person name="Studholme D.J."/>
        </authorList>
    </citation>
    <scope>NUCLEOTIDE SEQUENCE</scope>
    <source>
        <strain evidence="5">NZFS 4037</strain>
    </source>
</reference>
<gene>
    <name evidence="5" type="ORF">JG688_00006576</name>
</gene>
<dbReference type="Pfam" id="PF03330">
    <property type="entry name" value="DPBB_1"/>
    <property type="match status" value="2"/>
</dbReference>
<dbReference type="InterPro" id="IPR051477">
    <property type="entry name" value="Expansin_CellWall"/>
</dbReference>
<evidence type="ECO:0000313" key="6">
    <source>
        <dbReference type="Proteomes" id="UP000709295"/>
    </source>
</evidence>
<dbReference type="CDD" id="cd22271">
    <property type="entry name" value="DPBB_EXP_N-like"/>
    <property type="match status" value="2"/>
</dbReference>